<evidence type="ECO:0000313" key="2">
    <source>
        <dbReference type="Proteomes" id="UP001230188"/>
    </source>
</evidence>
<evidence type="ECO:0000313" key="1">
    <source>
        <dbReference type="EMBL" id="KAJ8604648.1"/>
    </source>
</evidence>
<protein>
    <submittedName>
        <fullName evidence="1">Uncharacterized protein</fullName>
    </submittedName>
</protein>
<dbReference type="Proteomes" id="UP001230188">
    <property type="component" value="Unassembled WGS sequence"/>
</dbReference>
<name>A0AAD7UFD5_9STRA</name>
<proteinExistence type="predicted"/>
<comment type="caution">
    <text evidence="1">The sequence shown here is derived from an EMBL/GenBank/DDBJ whole genome shotgun (WGS) entry which is preliminary data.</text>
</comment>
<gene>
    <name evidence="1" type="ORF">CTAYLR_006522</name>
</gene>
<reference evidence="1" key="1">
    <citation type="submission" date="2023-01" db="EMBL/GenBank/DDBJ databases">
        <title>Metagenome sequencing of chrysophaentin producing Chrysophaeum taylorii.</title>
        <authorList>
            <person name="Davison J."/>
            <person name="Bewley C."/>
        </authorList>
    </citation>
    <scope>NUCLEOTIDE SEQUENCE</scope>
    <source>
        <strain evidence="1">NIES-1699</strain>
    </source>
</reference>
<dbReference type="EMBL" id="JAQMWT010000324">
    <property type="protein sequence ID" value="KAJ8604648.1"/>
    <property type="molecule type" value="Genomic_DNA"/>
</dbReference>
<accession>A0AAD7UFD5</accession>
<dbReference type="AlphaFoldDB" id="A0AAD7UFD5"/>
<keyword evidence="2" id="KW-1185">Reference proteome</keyword>
<sequence length="137" mass="15377">MAIGFGYGLQPALGNAPRNGHMVGDVMVSAKCVDMAHYKASGEAIKPRGNITSVMDTIANVMTKPVYRRQIKNPCRNRASTDRDLTDLKFALFVGDIEGVRQIHNRKRALLTKSFSIKREGKFLRKMQAIHFAKLDW</sequence>
<organism evidence="1 2">
    <name type="scientific">Chrysophaeum taylorii</name>
    <dbReference type="NCBI Taxonomy" id="2483200"/>
    <lineage>
        <taxon>Eukaryota</taxon>
        <taxon>Sar</taxon>
        <taxon>Stramenopiles</taxon>
        <taxon>Ochrophyta</taxon>
        <taxon>Pelagophyceae</taxon>
        <taxon>Pelagomonadales</taxon>
        <taxon>Pelagomonadaceae</taxon>
        <taxon>Chrysophaeum</taxon>
    </lineage>
</organism>